<keyword evidence="5" id="KW-0106">Calcium</keyword>
<dbReference type="PANTHER" id="PTHR34218:SF4">
    <property type="entry name" value="ACYL-HOMOSERINE LACTONE ACYLASE QUIP"/>
    <property type="match status" value="1"/>
</dbReference>
<dbReference type="GO" id="GO:0046872">
    <property type="term" value="F:metal ion binding"/>
    <property type="evidence" value="ECO:0007669"/>
    <property type="project" value="UniProtKB-KW"/>
</dbReference>
<evidence type="ECO:0000256" key="1">
    <source>
        <dbReference type="ARBA" id="ARBA00006586"/>
    </source>
</evidence>
<accession>A0A239HTK6</accession>
<evidence type="ECO:0000313" key="6">
    <source>
        <dbReference type="EMBL" id="SNS83584.1"/>
    </source>
</evidence>
<dbReference type="Gene3D" id="3.60.20.10">
    <property type="entry name" value="Glutamine Phosphoribosylpyrophosphate, subunit 1, domain 1"/>
    <property type="match status" value="1"/>
</dbReference>
<reference evidence="6 7" key="1">
    <citation type="submission" date="2017-06" db="EMBL/GenBank/DDBJ databases">
        <authorList>
            <person name="Kim H.J."/>
            <person name="Triplett B.A."/>
        </authorList>
    </citation>
    <scope>NUCLEOTIDE SEQUENCE [LARGE SCALE GENOMIC DNA]</scope>
    <source>
        <strain evidence="6 7">DSM 19307</strain>
    </source>
</reference>
<dbReference type="InterPro" id="IPR002692">
    <property type="entry name" value="S45"/>
</dbReference>
<dbReference type="OrthoDB" id="9759796at2"/>
<sequence length="813" mass="94072">MKTFRFVLSLSITLALGIALNSKIESIPPLGKFLSPFHGFWQNAENEAIDIQSASQDSLTDSVNVYFDEILIPHVFAKNEKDLFFTQGYVTAYHRLWQMEFQLYSAAGRLAEILGPSIGNTSLVEIDRRMRRIGLMYGAKKSEELFKKEEPEVYALIEAYTAGVNAYIQSLDYKDYPIEYKLLDYKPEDWTTLKCFLLISNMNNMLSRRERDLEHTNAIKKWGREVFNTLYPERPDTIDPVIPAGTEFNFEPIQVEKPDVTFPLEFTEPLVEGSNEDNGSNSFVVNGEKTANGRVILTNEPDLSLNLPSIWYVMHLNSPSLNVMGATLPGGPGVIIGFNDSIAWGNTNAKRDLVDWYKIQFKDQSREEYLYNDNWVPTKKVIEEIKVRGSFSYYDTIVYTHHGPVVYDRNLTSEKSTATNLAMKWTAHEGSKEIKALYLGNKAENYDEFVEAFSYFSGPPQNYSYASVNGDIALWINGKFPVKWEEQGKFLMDGSNIDHEWKAYMPQSHNLHVKNPPQNFVSSANQHPADSLYPYYQYDYHYEYYRGRRINDRLRVMDNIEVQDMMDLQHDNFNYNAFEALPMMMDSLDSSSFTDLEWEYYKKLNNWDYFNEPDRQAPTIYEVWWKKLNNKLWDEIDSSDVALYRPNWFNTVEILKKESDFFMIDNQSTSIRETSGDLYRLTFKETIEYLEDYLETEGNTLLWYTFKNTTIRHLLRISPFNRNKVKIGGNRSIVNAASSSHGPSWRMVVELGDGEVNAWGIYPGSQSGNPGNPTYGHMIDGWASGVYHPLLFEPKIDQKNDKIIHNITLKPAK</sequence>
<feature type="binding site" evidence="5">
    <location>
        <position position="352"/>
    </location>
    <ligand>
        <name>Ca(2+)</name>
        <dbReference type="ChEBI" id="CHEBI:29108"/>
    </ligand>
</feature>
<dbReference type="InterPro" id="IPR014395">
    <property type="entry name" value="Pen/GL7ACA/AHL_acylase"/>
</dbReference>
<dbReference type="InterPro" id="IPR023343">
    <property type="entry name" value="Penicillin_amidase_dom1"/>
</dbReference>
<dbReference type="Proteomes" id="UP000198393">
    <property type="component" value="Unassembled WGS sequence"/>
</dbReference>
<dbReference type="Gene3D" id="1.10.1400.10">
    <property type="match status" value="1"/>
</dbReference>
<proteinExistence type="inferred from homology"/>
<comment type="similarity">
    <text evidence="1">Belongs to the peptidase S45 family.</text>
</comment>
<evidence type="ECO:0000256" key="5">
    <source>
        <dbReference type="PIRSR" id="PIRSR001227-2"/>
    </source>
</evidence>
<gene>
    <name evidence="6" type="ORF">SAMN05421640_1445</name>
</gene>
<dbReference type="Pfam" id="PF01804">
    <property type="entry name" value="Penicil_amidase"/>
    <property type="match status" value="1"/>
</dbReference>
<dbReference type="EMBL" id="FZPD01000002">
    <property type="protein sequence ID" value="SNS83584.1"/>
    <property type="molecule type" value="Genomic_DNA"/>
</dbReference>
<name>A0A239HTK6_EKHLU</name>
<dbReference type="PIRSF" id="PIRSF001227">
    <property type="entry name" value="Pen_acylase"/>
    <property type="match status" value="1"/>
</dbReference>
<keyword evidence="7" id="KW-1185">Reference proteome</keyword>
<feature type="binding site" evidence="5">
    <location>
        <position position="355"/>
    </location>
    <ligand>
        <name>Ca(2+)</name>
        <dbReference type="ChEBI" id="CHEBI:29108"/>
    </ligand>
</feature>
<feature type="binding site" evidence="5">
    <location>
        <position position="354"/>
    </location>
    <ligand>
        <name>Ca(2+)</name>
        <dbReference type="ChEBI" id="CHEBI:29108"/>
    </ligand>
</feature>
<keyword evidence="3" id="KW-0865">Zymogen</keyword>
<dbReference type="Gene3D" id="2.30.120.10">
    <property type="match status" value="1"/>
</dbReference>
<dbReference type="Gene3D" id="1.10.439.10">
    <property type="entry name" value="Penicillin Amidohydrolase, domain 1"/>
    <property type="match status" value="1"/>
</dbReference>
<dbReference type="InterPro" id="IPR043147">
    <property type="entry name" value="Penicillin_amidase_A-knob"/>
</dbReference>
<comment type="cofactor">
    <cofactor evidence="5">
        <name>Ca(2+)</name>
        <dbReference type="ChEBI" id="CHEBI:29108"/>
    </cofactor>
    <text evidence="5">Binds 1 Ca(2+) ion per dimer.</text>
</comment>
<evidence type="ECO:0000256" key="3">
    <source>
        <dbReference type="ARBA" id="ARBA00023145"/>
    </source>
</evidence>
<dbReference type="InterPro" id="IPR029055">
    <property type="entry name" value="Ntn_hydrolases_N"/>
</dbReference>
<keyword evidence="2" id="KW-0378">Hydrolase</keyword>
<dbReference type="SUPFAM" id="SSF56235">
    <property type="entry name" value="N-terminal nucleophile aminohydrolases (Ntn hydrolases)"/>
    <property type="match status" value="1"/>
</dbReference>
<protein>
    <submittedName>
        <fullName evidence="6">Penicillin amidase</fullName>
    </submittedName>
</protein>
<evidence type="ECO:0000256" key="4">
    <source>
        <dbReference type="PIRSR" id="PIRSR001227-1"/>
    </source>
</evidence>
<dbReference type="GO" id="GO:0016811">
    <property type="term" value="F:hydrolase activity, acting on carbon-nitrogen (but not peptide) bonds, in linear amides"/>
    <property type="evidence" value="ECO:0007669"/>
    <property type="project" value="InterPro"/>
</dbReference>
<feature type="active site" description="Nucleophile" evidence="4">
    <location>
        <position position="280"/>
    </location>
</feature>
<dbReference type="RefSeq" id="WP_089356181.1">
    <property type="nucleotide sequence ID" value="NZ_FZPD01000002.1"/>
</dbReference>
<evidence type="ECO:0000256" key="2">
    <source>
        <dbReference type="ARBA" id="ARBA00022801"/>
    </source>
</evidence>
<evidence type="ECO:0000313" key="7">
    <source>
        <dbReference type="Proteomes" id="UP000198393"/>
    </source>
</evidence>
<dbReference type="GO" id="GO:0017000">
    <property type="term" value="P:antibiotic biosynthetic process"/>
    <property type="evidence" value="ECO:0007669"/>
    <property type="project" value="InterPro"/>
</dbReference>
<dbReference type="InterPro" id="IPR043146">
    <property type="entry name" value="Penicillin_amidase_N_B-knob"/>
</dbReference>
<keyword evidence="5" id="KW-0479">Metal-binding</keyword>
<organism evidence="6 7">
    <name type="scientific">Ekhidna lutea</name>
    <dbReference type="NCBI Taxonomy" id="447679"/>
    <lineage>
        <taxon>Bacteria</taxon>
        <taxon>Pseudomonadati</taxon>
        <taxon>Bacteroidota</taxon>
        <taxon>Cytophagia</taxon>
        <taxon>Cytophagales</taxon>
        <taxon>Reichenbachiellaceae</taxon>
        <taxon>Ekhidna</taxon>
    </lineage>
</organism>
<dbReference type="PANTHER" id="PTHR34218">
    <property type="entry name" value="PEPTIDASE S45 PENICILLIN AMIDASE"/>
    <property type="match status" value="1"/>
</dbReference>
<dbReference type="AlphaFoldDB" id="A0A239HTK6"/>
<dbReference type="CDD" id="cd03747">
    <property type="entry name" value="Ntn_PGA_like"/>
    <property type="match status" value="1"/>
</dbReference>